<evidence type="ECO:0000259" key="1">
    <source>
        <dbReference type="SMART" id="SM00860"/>
    </source>
</evidence>
<dbReference type="AlphaFoldDB" id="A0A2G0CB61"/>
<dbReference type="RefSeq" id="WP_099107843.1">
    <property type="nucleotide sequence ID" value="NZ_JAATJF010000003.1"/>
</dbReference>
<comment type="caution">
    <text evidence="2">The sequence shown here is derived from an EMBL/GenBank/DDBJ whole genome shotgun (WGS) entry which is preliminary data.</text>
</comment>
<sequence>MKLKDTGPQLNEASLDRLASAVHGDLPPAYVSFLLEHNGGTPQEDWVVDVDQDHWKEVILGRFLSYYPQDEGYGITQVLENKGDLFPQGAIPIASDPGGNYFLLLTNTNGPVHFWDHEQESQDRKGSIEEYDNLYFIASDFKTFLNRLRTDP</sequence>
<dbReference type="SUPFAM" id="SSF160631">
    <property type="entry name" value="SMI1/KNR4-like"/>
    <property type="match status" value="1"/>
</dbReference>
<evidence type="ECO:0000313" key="3">
    <source>
        <dbReference type="Proteomes" id="UP000226437"/>
    </source>
</evidence>
<dbReference type="Pfam" id="PF09346">
    <property type="entry name" value="SMI1_KNR4"/>
    <property type="match status" value="1"/>
</dbReference>
<accession>A0A2G0CB61</accession>
<dbReference type="InterPro" id="IPR037883">
    <property type="entry name" value="Knr4/Smi1-like_sf"/>
</dbReference>
<evidence type="ECO:0000313" key="2">
    <source>
        <dbReference type="EMBL" id="PHK97195.1"/>
    </source>
</evidence>
<keyword evidence="3" id="KW-1185">Reference proteome</keyword>
<proteinExistence type="predicted"/>
<dbReference type="SMART" id="SM00860">
    <property type="entry name" value="SMI1_KNR4"/>
    <property type="match status" value="1"/>
</dbReference>
<dbReference type="OrthoDB" id="8657476at2"/>
<feature type="domain" description="Knr4/Smi1-like" evidence="1">
    <location>
        <begin position="9"/>
        <end position="147"/>
    </location>
</feature>
<reference evidence="2 3" key="1">
    <citation type="submission" date="2017-10" db="EMBL/GenBank/DDBJ databases">
        <title>The draft genome sequence of Lewinella marina KCTC 32374.</title>
        <authorList>
            <person name="Wang K."/>
        </authorList>
    </citation>
    <scope>NUCLEOTIDE SEQUENCE [LARGE SCALE GENOMIC DNA]</scope>
    <source>
        <strain evidence="2 3">MKG-38</strain>
    </source>
</reference>
<protein>
    <recommendedName>
        <fullName evidence="1">Knr4/Smi1-like domain-containing protein</fullName>
    </recommendedName>
</protein>
<name>A0A2G0CB61_9BACT</name>
<dbReference type="EMBL" id="PDLO01000011">
    <property type="protein sequence ID" value="PHK97195.1"/>
    <property type="molecule type" value="Genomic_DNA"/>
</dbReference>
<dbReference type="Gene3D" id="3.40.1580.10">
    <property type="entry name" value="SMI1/KNR4-like"/>
    <property type="match status" value="1"/>
</dbReference>
<dbReference type="InterPro" id="IPR018958">
    <property type="entry name" value="Knr4/Smi1-like_dom"/>
</dbReference>
<organism evidence="2 3">
    <name type="scientific">Neolewinella marina</name>
    <dbReference type="NCBI Taxonomy" id="438751"/>
    <lineage>
        <taxon>Bacteria</taxon>
        <taxon>Pseudomonadati</taxon>
        <taxon>Bacteroidota</taxon>
        <taxon>Saprospiria</taxon>
        <taxon>Saprospirales</taxon>
        <taxon>Lewinellaceae</taxon>
        <taxon>Neolewinella</taxon>
    </lineage>
</organism>
<dbReference type="Proteomes" id="UP000226437">
    <property type="component" value="Unassembled WGS sequence"/>
</dbReference>
<gene>
    <name evidence="2" type="ORF">CGL56_17290</name>
</gene>